<sequence>MPKPSEYAVHLFISGGQKEEVRFPSIEDFQKWYGSEVKPKSKSDDFINVPLKNIQGEYMVIRPSAILAMRLEPIFTSSVDRF</sequence>
<keyword evidence="2" id="KW-1185">Reference proteome</keyword>
<gene>
    <name evidence="1" type="ORF">NEA10_00750</name>
</gene>
<reference evidence="1" key="1">
    <citation type="submission" date="2022-06" db="EMBL/GenBank/DDBJ databases">
        <title>Genome sequence of Phormidium yuhuli AB48 isolated from an industrial photobioreactor environment.</title>
        <authorList>
            <person name="Qiu Y."/>
            <person name="Noonan A.J.C."/>
            <person name="Dofher K."/>
            <person name="Koch M."/>
            <person name="Kieft B."/>
            <person name="Lin X."/>
            <person name="Ziels R.M."/>
            <person name="Hallam S.J."/>
        </authorList>
    </citation>
    <scope>NUCLEOTIDE SEQUENCE</scope>
    <source>
        <strain evidence="1">AB48</strain>
    </source>
</reference>
<evidence type="ECO:0000313" key="1">
    <source>
        <dbReference type="EMBL" id="USR91304.1"/>
    </source>
</evidence>
<name>A0ABY5AQ12_9CYAN</name>
<evidence type="ECO:0000313" key="2">
    <source>
        <dbReference type="Proteomes" id="UP001056708"/>
    </source>
</evidence>
<dbReference type="RefSeq" id="WP_068790032.1">
    <property type="nucleotide sequence ID" value="NZ_CP098611.1"/>
</dbReference>
<protein>
    <submittedName>
        <fullName evidence="1">Uncharacterized protein</fullName>
    </submittedName>
</protein>
<accession>A0ABY5AQ12</accession>
<dbReference type="Proteomes" id="UP001056708">
    <property type="component" value="Chromosome"/>
</dbReference>
<dbReference type="EMBL" id="CP098611">
    <property type="protein sequence ID" value="USR91304.1"/>
    <property type="molecule type" value="Genomic_DNA"/>
</dbReference>
<proteinExistence type="predicted"/>
<organism evidence="1 2">
    <name type="scientific">Phormidium yuhuli AB48</name>
    <dbReference type="NCBI Taxonomy" id="2940671"/>
    <lineage>
        <taxon>Bacteria</taxon>
        <taxon>Bacillati</taxon>
        <taxon>Cyanobacteriota</taxon>
        <taxon>Cyanophyceae</taxon>
        <taxon>Oscillatoriophycideae</taxon>
        <taxon>Oscillatoriales</taxon>
        <taxon>Oscillatoriaceae</taxon>
        <taxon>Phormidium</taxon>
        <taxon>Phormidium yuhuli</taxon>
    </lineage>
</organism>